<evidence type="ECO:0000256" key="1">
    <source>
        <dbReference type="SAM" id="MobiDB-lite"/>
    </source>
</evidence>
<sequence>MSRKQPRTPRVVAELGRPETPEETAARKAAASRRHRENQTFSNLVVAVVACLAVVLVMVLVVLRPNVSPREPIDVAAAAAAAQPTVDEPLIAPDLPEGWASNAAEIRTGGDDVTTWYAGYVTPGEQFLSFTQALDANPTWLASAIEEAPQTGEREIGGLTWREHDQRDAEDPGNLAYVLTTEADASTVVIAGTADDDELQTFAEAVSAALADAG</sequence>
<dbReference type="RefSeq" id="WP_146357117.1">
    <property type="nucleotide sequence ID" value="NZ_VOIR01000015.1"/>
</dbReference>
<organism evidence="3 4">
    <name type="scientific">Agrococcus sediminis</name>
    <dbReference type="NCBI Taxonomy" id="2599924"/>
    <lineage>
        <taxon>Bacteria</taxon>
        <taxon>Bacillati</taxon>
        <taxon>Actinomycetota</taxon>
        <taxon>Actinomycetes</taxon>
        <taxon>Micrococcales</taxon>
        <taxon>Microbacteriaceae</taxon>
        <taxon>Agrococcus</taxon>
    </lineage>
</organism>
<protein>
    <submittedName>
        <fullName evidence="3">DUF4245 family protein</fullName>
    </submittedName>
</protein>
<feature type="region of interest" description="Disordered" evidence="1">
    <location>
        <begin position="1"/>
        <end position="34"/>
    </location>
</feature>
<gene>
    <name evidence="3" type="ORF">FQ330_09655</name>
</gene>
<dbReference type="AlphaFoldDB" id="A0A5M8QB02"/>
<keyword evidence="4" id="KW-1185">Reference proteome</keyword>
<keyword evidence="2" id="KW-0812">Transmembrane</keyword>
<evidence type="ECO:0000313" key="4">
    <source>
        <dbReference type="Proteomes" id="UP000323221"/>
    </source>
</evidence>
<name>A0A5M8QB02_9MICO</name>
<feature type="transmembrane region" description="Helical" evidence="2">
    <location>
        <begin position="41"/>
        <end position="63"/>
    </location>
</feature>
<feature type="compositionally biased region" description="Basic and acidic residues" evidence="1">
    <location>
        <begin position="16"/>
        <end position="26"/>
    </location>
</feature>
<dbReference type="OrthoDB" id="4801970at2"/>
<dbReference type="InterPro" id="IPR025339">
    <property type="entry name" value="DUF4245"/>
</dbReference>
<accession>A0A5M8QB02</accession>
<dbReference type="Proteomes" id="UP000323221">
    <property type="component" value="Unassembled WGS sequence"/>
</dbReference>
<evidence type="ECO:0000256" key="2">
    <source>
        <dbReference type="SAM" id="Phobius"/>
    </source>
</evidence>
<comment type="caution">
    <text evidence="3">The sequence shown here is derived from an EMBL/GenBank/DDBJ whole genome shotgun (WGS) entry which is preliminary data.</text>
</comment>
<keyword evidence="2" id="KW-0472">Membrane</keyword>
<evidence type="ECO:0000313" key="3">
    <source>
        <dbReference type="EMBL" id="KAA6432040.1"/>
    </source>
</evidence>
<dbReference type="Pfam" id="PF14030">
    <property type="entry name" value="DUF4245"/>
    <property type="match status" value="1"/>
</dbReference>
<proteinExistence type="predicted"/>
<keyword evidence="2" id="KW-1133">Transmembrane helix</keyword>
<reference evidence="3 4" key="1">
    <citation type="submission" date="2019-08" db="EMBL/GenBank/DDBJ databases">
        <title>Agrococcus lahaulensis sp. nov., isolated from a cold desert of the Indian Himalayas.</title>
        <authorList>
            <person name="Qu J.H."/>
        </authorList>
    </citation>
    <scope>NUCLEOTIDE SEQUENCE [LARGE SCALE GENOMIC DNA]</scope>
    <source>
        <strain evidence="3 4">NS18</strain>
    </source>
</reference>
<dbReference type="EMBL" id="VOIR01000015">
    <property type="protein sequence ID" value="KAA6432040.1"/>
    <property type="molecule type" value="Genomic_DNA"/>
</dbReference>